<dbReference type="GO" id="GO:0003824">
    <property type="term" value="F:catalytic activity"/>
    <property type="evidence" value="ECO:0007669"/>
    <property type="project" value="InterPro"/>
</dbReference>
<dbReference type="Pfam" id="PF14529">
    <property type="entry name" value="Exo_endo_phos_2"/>
    <property type="match status" value="1"/>
</dbReference>
<evidence type="ECO:0000313" key="3">
    <source>
        <dbReference type="Proteomes" id="UP000827092"/>
    </source>
</evidence>
<dbReference type="AlphaFoldDB" id="A0AAV6U2B5"/>
<dbReference type="PANTHER" id="PTHR36688:SF2">
    <property type="entry name" value="ENDONUCLEASE_EXONUCLEASE_PHOSPHATASE DOMAIN-CONTAINING PROTEIN"/>
    <property type="match status" value="1"/>
</dbReference>
<sequence>MEANLSNDTLKYYPFQGYNLYLLPKYRQVASGILVGVKNTLTTDFKICKEMGETVDKSEISAINVWKEGTFFKIYALYIPPASKPDLSILDISRKTIVIGDMNAHSVRWGYRDRNAAGVEMEDLLDSSILELIYDPNDPPTFIHYNGSCSTPDLLCVSSDLSASTNRRVVSDTGSGHPQVIASIGVAGEKRRTGPPPMKSWNFKKADWERFEYLTEEKLHIGRFNLSNHPSKIISEINKEILTCAKLSIPRGKVKEFNCFWSKDLEGIKIKGNRDRLRRKAELTKNPKDVTSWRRQVAVMKKSVLEAKRKAFDEFISTVDYKKDNLRTYKFISSLHNKKTSCRKEPINYGDKRLTSDEDIANAFARSYAQTQRKGIFARKMERHLKKSRRLKTSNMNEEKSIFLYEKLIRLGDPFWANYQIHTRNLKTQCGFIQKVFDILQDDQLHENPQRIMKPINPLEIYEVEFNLNLLNKICKRDTAPQVLRCSALETIYSVYPEEDWLHVYTDGSYSESCASAGSGVFSKLFFFSASAGKNRTAFDGEVEAIRIALEKLLDCLQKFQKVVLLSDSQAAIQAIGSSEAPLSAEKNSNNLDGLKVVLAANFTLKYKEKHF</sequence>
<dbReference type="InterPro" id="IPR036397">
    <property type="entry name" value="RNaseH_sf"/>
</dbReference>
<dbReference type="Gene3D" id="3.30.420.10">
    <property type="entry name" value="Ribonuclease H-like superfamily/Ribonuclease H"/>
    <property type="match status" value="1"/>
</dbReference>
<name>A0AAV6U2B5_9ARAC</name>
<dbReference type="Proteomes" id="UP000827092">
    <property type="component" value="Unassembled WGS sequence"/>
</dbReference>
<dbReference type="InterPro" id="IPR052560">
    <property type="entry name" value="RdDP_mobile_element"/>
</dbReference>
<dbReference type="GO" id="GO:0003676">
    <property type="term" value="F:nucleic acid binding"/>
    <property type="evidence" value="ECO:0007669"/>
    <property type="project" value="InterPro"/>
</dbReference>
<evidence type="ECO:0000259" key="1">
    <source>
        <dbReference type="Pfam" id="PF14529"/>
    </source>
</evidence>
<comment type="caution">
    <text evidence="2">The sequence shown here is derived from an EMBL/GenBank/DDBJ whole genome shotgun (WGS) entry which is preliminary data.</text>
</comment>
<dbReference type="PANTHER" id="PTHR36688">
    <property type="entry name" value="ENDO/EXONUCLEASE/PHOSPHATASE DOMAIN-CONTAINING PROTEIN"/>
    <property type="match status" value="1"/>
</dbReference>
<proteinExistence type="predicted"/>
<dbReference type="SUPFAM" id="SSF56219">
    <property type="entry name" value="DNase I-like"/>
    <property type="match status" value="1"/>
</dbReference>
<dbReference type="InterPro" id="IPR005135">
    <property type="entry name" value="Endo/exonuclease/phosphatase"/>
</dbReference>
<protein>
    <recommendedName>
        <fullName evidence="1">Endonuclease/exonuclease/phosphatase domain-containing protein</fullName>
    </recommendedName>
</protein>
<dbReference type="InterPro" id="IPR036691">
    <property type="entry name" value="Endo/exonu/phosph_ase_sf"/>
</dbReference>
<accession>A0AAV6U2B5</accession>
<dbReference type="EMBL" id="JAFNEN010000702">
    <property type="protein sequence ID" value="KAG8178335.1"/>
    <property type="molecule type" value="Genomic_DNA"/>
</dbReference>
<keyword evidence="3" id="KW-1185">Reference proteome</keyword>
<gene>
    <name evidence="2" type="ORF">JTE90_029289</name>
</gene>
<dbReference type="SUPFAM" id="SSF53098">
    <property type="entry name" value="Ribonuclease H-like"/>
    <property type="match status" value="1"/>
</dbReference>
<reference evidence="2 3" key="1">
    <citation type="journal article" date="2022" name="Nat. Ecol. Evol.">
        <title>A masculinizing supergene underlies an exaggerated male reproductive morph in a spider.</title>
        <authorList>
            <person name="Hendrickx F."/>
            <person name="De Corte Z."/>
            <person name="Sonet G."/>
            <person name="Van Belleghem S.M."/>
            <person name="Kostlbacher S."/>
            <person name="Vangestel C."/>
        </authorList>
    </citation>
    <scope>NUCLEOTIDE SEQUENCE [LARGE SCALE GENOMIC DNA]</scope>
    <source>
        <strain evidence="2">W744_W776</strain>
    </source>
</reference>
<dbReference type="Gene3D" id="3.60.10.10">
    <property type="entry name" value="Endonuclease/exonuclease/phosphatase"/>
    <property type="match status" value="1"/>
</dbReference>
<dbReference type="InterPro" id="IPR012337">
    <property type="entry name" value="RNaseH-like_sf"/>
</dbReference>
<organism evidence="2 3">
    <name type="scientific">Oedothorax gibbosus</name>
    <dbReference type="NCBI Taxonomy" id="931172"/>
    <lineage>
        <taxon>Eukaryota</taxon>
        <taxon>Metazoa</taxon>
        <taxon>Ecdysozoa</taxon>
        <taxon>Arthropoda</taxon>
        <taxon>Chelicerata</taxon>
        <taxon>Arachnida</taxon>
        <taxon>Araneae</taxon>
        <taxon>Araneomorphae</taxon>
        <taxon>Entelegynae</taxon>
        <taxon>Araneoidea</taxon>
        <taxon>Linyphiidae</taxon>
        <taxon>Erigoninae</taxon>
        <taxon>Oedothorax</taxon>
    </lineage>
</organism>
<feature type="domain" description="Endonuclease/exonuclease/phosphatase" evidence="1">
    <location>
        <begin position="93"/>
        <end position="180"/>
    </location>
</feature>
<evidence type="ECO:0000313" key="2">
    <source>
        <dbReference type="EMBL" id="KAG8178335.1"/>
    </source>
</evidence>